<keyword evidence="4" id="KW-1185">Reference proteome</keyword>
<feature type="domain" description="DUF4234" evidence="2">
    <location>
        <begin position="16"/>
        <end position="111"/>
    </location>
</feature>
<keyword evidence="1" id="KW-1133">Transmembrane helix</keyword>
<comment type="caution">
    <text evidence="3">The sequence shown here is derived from an EMBL/GenBank/DDBJ whole genome shotgun (WGS) entry which is preliminary data.</text>
</comment>
<gene>
    <name evidence="3" type="ORF">IC620_15065</name>
</gene>
<evidence type="ECO:0000313" key="4">
    <source>
        <dbReference type="Proteomes" id="UP000661691"/>
    </source>
</evidence>
<dbReference type="RefSeq" id="WP_191142663.1">
    <property type="nucleotide sequence ID" value="NZ_JACXAH010000032.1"/>
</dbReference>
<name>A0A926RYN0_9BACL</name>
<evidence type="ECO:0000313" key="3">
    <source>
        <dbReference type="EMBL" id="MBD1373666.1"/>
    </source>
</evidence>
<keyword evidence="1" id="KW-0812">Transmembrane</keyword>
<dbReference type="EMBL" id="JACXAH010000032">
    <property type="protein sequence ID" value="MBD1373666.1"/>
    <property type="molecule type" value="Genomic_DNA"/>
</dbReference>
<protein>
    <submittedName>
        <fullName evidence="3">DUF4234 domain-containing protein</fullName>
    </submittedName>
</protein>
<feature type="transmembrane region" description="Helical" evidence="1">
    <location>
        <begin position="16"/>
        <end position="36"/>
    </location>
</feature>
<dbReference type="Pfam" id="PF14018">
    <property type="entry name" value="DUF4234"/>
    <property type="match status" value="1"/>
</dbReference>
<sequence>MNRSNKYGNSKFEKTSVFFTVMMSFITLGFYVPYWFMTRQKQLNQLGTPTKLPTLPAKIVFGLYLFTTLLLVISTMDESIETLYNLIDPPITLVGSLIGIYLALQTRKLLNEYLGEKD</sequence>
<reference evidence="3" key="1">
    <citation type="submission" date="2020-09" db="EMBL/GenBank/DDBJ databases">
        <title>A novel bacterium of genus Hazenella, isolated from South China Sea.</title>
        <authorList>
            <person name="Huang H."/>
            <person name="Mo K."/>
            <person name="Hu Y."/>
        </authorList>
    </citation>
    <scope>NUCLEOTIDE SEQUENCE</scope>
    <source>
        <strain evidence="3">IB182357</strain>
    </source>
</reference>
<dbReference type="AlphaFoldDB" id="A0A926RYN0"/>
<organism evidence="3 4">
    <name type="scientific">Polycladospora coralii</name>
    <dbReference type="NCBI Taxonomy" id="2771432"/>
    <lineage>
        <taxon>Bacteria</taxon>
        <taxon>Bacillati</taxon>
        <taxon>Bacillota</taxon>
        <taxon>Bacilli</taxon>
        <taxon>Bacillales</taxon>
        <taxon>Thermoactinomycetaceae</taxon>
        <taxon>Polycladospora</taxon>
    </lineage>
</organism>
<evidence type="ECO:0000259" key="2">
    <source>
        <dbReference type="Pfam" id="PF14018"/>
    </source>
</evidence>
<feature type="transmembrane region" description="Helical" evidence="1">
    <location>
        <begin position="57"/>
        <end position="76"/>
    </location>
</feature>
<proteinExistence type="predicted"/>
<accession>A0A926RYN0</accession>
<dbReference type="InterPro" id="IPR025328">
    <property type="entry name" value="DUF4234"/>
</dbReference>
<dbReference type="Proteomes" id="UP000661691">
    <property type="component" value="Unassembled WGS sequence"/>
</dbReference>
<feature type="transmembrane region" description="Helical" evidence="1">
    <location>
        <begin position="82"/>
        <end position="104"/>
    </location>
</feature>
<evidence type="ECO:0000256" key="1">
    <source>
        <dbReference type="SAM" id="Phobius"/>
    </source>
</evidence>
<keyword evidence="1" id="KW-0472">Membrane</keyword>